<evidence type="ECO:0000313" key="2">
    <source>
        <dbReference type="EMBL" id="CAD1833746.1"/>
    </source>
</evidence>
<feature type="compositionally biased region" description="Basic and acidic residues" evidence="1">
    <location>
        <begin position="45"/>
        <end position="74"/>
    </location>
</feature>
<proteinExistence type="predicted"/>
<dbReference type="EMBL" id="LR862151">
    <property type="protein sequence ID" value="CAD1833746.1"/>
    <property type="molecule type" value="Genomic_DNA"/>
</dbReference>
<dbReference type="AlphaFoldDB" id="A0A6V7PT24"/>
<sequence>MRTAAPTPPHSIVRTIPHADPIRFNHVLPLVVSVLRRGGGGGGGDDGRFGDDRRGWREAEEGWRTPKAAERRIPESAAPKCPSAPRKLRSDVASPPPPPPRPRKEFYAGPDLDAFFAAHNL</sequence>
<protein>
    <submittedName>
        <fullName evidence="2">Uncharacterized protein</fullName>
    </submittedName>
</protein>
<name>A0A6V7PT24_ANACO</name>
<accession>A0A6V7PT24</accession>
<feature type="region of interest" description="Disordered" evidence="1">
    <location>
        <begin position="36"/>
        <end position="108"/>
    </location>
</feature>
<organism evidence="2">
    <name type="scientific">Ananas comosus var. bracteatus</name>
    <name type="common">red pineapple</name>
    <dbReference type="NCBI Taxonomy" id="296719"/>
    <lineage>
        <taxon>Eukaryota</taxon>
        <taxon>Viridiplantae</taxon>
        <taxon>Streptophyta</taxon>
        <taxon>Embryophyta</taxon>
        <taxon>Tracheophyta</taxon>
        <taxon>Spermatophyta</taxon>
        <taxon>Magnoliopsida</taxon>
        <taxon>Liliopsida</taxon>
        <taxon>Poales</taxon>
        <taxon>Bromeliaceae</taxon>
        <taxon>Bromelioideae</taxon>
        <taxon>Ananas</taxon>
    </lineage>
</organism>
<reference evidence="2" key="1">
    <citation type="submission" date="2020-07" db="EMBL/GenBank/DDBJ databases">
        <authorList>
            <person name="Lin J."/>
        </authorList>
    </citation>
    <scope>NUCLEOTIDE SEQUENCE</scope>
</reference>
<gene>
    <name evidence="2" type="ORF">CB5_LOCUS16957</name>
</gene>
<evidence type="ECO:0000256" key="1">
    <source>
        <dbReference type="SAM" id="MobiDB-lite"/>
    </source>
</evidence>